<sequence>MATVRTLKMSQVHRNPNQPREHFDPAALEELKNSILRYGMLQDIVVRPDNERGGYEIVAGERRWRAHQLAGKKTIRAKILTVTDELAQFKASMSENITREDMTPFEEAHGFQRVLDEEEGASVESVAKDFSKSTQYVTMRLALLDLHYDVAKVVEDGHIGLLAAVKIAALSTVNQQAVLGKFARGEFSGDNAIIHFAYAMRQQQEQPALLEAEELTEEQRTERLTAQKRTRNALDRIEQVRALLDDIARTDPMKLAEALAGGVQARLDQLDRVADSLSKARFQMRQAKAHADAAQVVTLNPAAEADTVTADEPERELVAA</sequence>
<dbReference type="CDD" id="cd16393">
    <property type="entry name" value="SPO0J_N"/>
    <property type="match status" value="1"/>
</dbReference>
<comment type="similarity">
    <text evidence="1">Belongs to the ParB family.</text>
</comment>
<feature type="compositionally biased region" description="Polar residues" evidence="3">
    <location>
        <begin position="8"/>
        <end position="18"/>
    </location>
</feature>
<dbReference type="Pfam" id="PF17762">
    <property type="entry name" value="HTH_ParB"/>
    <property type="match status" value="1"/>
</dbReference>
<dbReference type="InterPro" id="IPR041468">
    <property type="entry name" value="HTH_ParB/Spo0J"/>
</dbReference>
<keyword evidence="6" id="KW-1185">Reference proteome</keyword>
<dbReference type="PANTHER" id="PTHR33375">
    <property type="entry name" value="CHROMOSOME-PARTITIONING PROTEIN PARB-RELATED"/>
    <property type="match status" value="1"/>
</dbReference>
<reference evidence="6" key="1">
    <citation type="journal article" date="2019" name="Int. J. Syst. Evol. Microbiol.">
        <title>The Global Catalogue of Microorganisms (GCM) 10K type strain sequencing project: providing services to taxonomists for standard genome sequencing and annotation.</title>
        <authorList>
            <consortium name="The Broad Institute Genomics Platform"/>
            <consortium name="The Broad Institute Genome Sequencing Center for Infectious Disease"/>
            <person name="Wu L."/>
            <person name="Ma J."/>
        </authorList>
    </citation>
    <scope>NUCLEOTIDE SEQUENCE [LARGE SCALE GENOMIC DNA]</scope>
    <source>
        <strain evidence="6">CECT 8064</strain>
    </source>
</reference>
<gene>
    <name evidence="5" type="ORF">ACFPEN_04300</name>
</gene>
<evidence type="ECO:0000256" key="2">
    <source>
        <dbReference type="ARBA" id="ARBA00022829"/>
    </source>
</evidence>
<name>A0ABV9BDC0_9ACTN</name>
<dbReference type="EMBL" id="JBHSFS010000002">
    <property type="protein sequence ID" value="MFC4512151.1"/>
    <property type="molecule type" value="Genomic_DNA"/>
</dbReference>
<accession>A0ABV9BDC0</accession>
<dbReference type="InterPro" id="IPR050336">
    <property type="entry name" value="Chromosome_partition/occlusion"/>
</dbReference>
<dbReference type="Gene3D" id="3.90.1530.30">
    <property type="match status" value="1"/>
</dbReference>
<organism evidence="5 6">
    <name type="scientific">Streptomyces ehimensis</name>
    <dbReference type="NCBI Taxonomy" id="68195"/>
    <lineage>
        <taxon>Bacteria</taxon>
        <taxon>Bacillati</taxon>
        <taxon>Actinomycetota</taxon>
        <taxon>Actinomycetes</taxon>
        <taxon>Kitasatosporales</taxon>
        <taxon>Streptomycetaceae</taxon>
        <taxon>Streptomyces</taxon>
    </lineage>
</organism>
<dbReference type="SUPFAM" id="SSF109709">
    <property type="entry name" value="KorB DNA-binding domain-like"/>
    <property type="match status" value="1"/>
</dbReference>
<dbReference type="Proteomes" id="UP001595990">
    <property type="component" value="Unassembled WGS sequence"/>
</dbReference>
<comment type="caution">
    <text evidence="5">The sequence shown here is derived from an EMBL/GenBank/DDBJ whole genome shotgun (WGS) entry which is preliminary data.</text>
</comment>
<evidence type="ECO:0000259" key="4">
    <source>
        <dbReference type="SMART" id="SM00470"/>
    </source>
</evidence>
<dbReference type="Gene3D" id="1.10.10.2830">
    <property type="match status" value="1"/>
</dbReference>
<dbReference type="RefSeq" id="WP_417922231.1">
    <property type="nucleotide sequence ID" value="NZ_JBHSFS010000002.1"/>
</dbReference>
<protein>
    <submittedName>
        <fullName evidence="5">ParB/RepB/Spo0J family partition protein</fullName>
    </submittedName>
</protein>
<dbReference type="Pfam" id="PF02195">
    <property type="entry name" value="ParB_N"/>
    <property type="match status" value="1"/>
</dbReference>
<evidence type="ECO:0000256" key="3">
    <source>
        <dbReference type="SAM" id="MobiDB-lite"/>
    </source>
</evidence>
<feature type="domain" description="ParB-like N-terminal" evidence="4">
    <location>
        <begin position="5"/>
        <end position="97"/>
    </location>
</feature>
<dbReference type="InterPro" id="IPR036086">
    <property type="entry name" value="ParB/Sulfiredoxin_sf"/>
</dbReference>
<feature type="region of interest" description="Disordered" evidence="3">
    <location>
        <begin position="1"/>
        <end position="21"/>
    </location>
</feature>
<dbReference type="NCBIfam" id="TIGR00180">
    <property type="entry name" value="parB_part"/>
    <property type="match status" value="1"/>
</dbReference>
<dbReference type="SUPFAM" id="SSF110849">
    <property type="entry name" value="ParB/Sulfiredoxin"/>
    <property type="match status" value="1"/>
</dbReference>
<dbReference type="PANTHER" id="PTHR33375:SF1">
    <property type="entry name" value="CHROMOSOME-PARTITIONING PROTEIN PARB-RELATED"/>
    <property type="match status" value="1"/>
</dbReference>
<evidence type="ECO:0000313" key="6">
    <source>
        <dbReference type="Proteomes" id="UP001595990"/>
    </source>
</evidence>
<keyword evidence="2" id="KW-0159">Chromosome partition</keyword>
<proteinExistence type="inferred from homology"/>
<evidence type="ECO:0000256" key="1">
    <source>
        <dbReference type="ARBA" id="ARBA00006295"/>
    </source>
</evidence>
<evidence type="ECO:0000313" key="5">
    <source>
        <dbReference type="EMBL" id="MFC4512151.1"/>
    </source>
</evidence>
<dbReference type="SMART" id="SM00470">
    <property type="entry name" value="ParB"/>
    <property type="match status" value="1"/>
</dbReference>
<dbReference type="InterPro" id="IPR003115">
    <property type="entry name" value="ParB_N"/>
</dbReference>
<dbReference type="InterPro" id="IPR004437">
    <property type="entry name" value="ParB/RepB/Spo0J"/>
</dbReference>